<dbReference type="SUPFAM" id="SSF69304">
    <property type="entry name" value="Tricorn protease N-terminal domain"/>
    <property type="match status" value="1"/>
</dbReference>
<evidence type="ECO:0008006" key="3">
    <source>
        <dbReference type="Google" id="ProtNLM"/>
    </source>
</evidence>
<dbReference type="InterPro" id="IPR011042">
    <property type="entry name" value="6-blade_b-propeller_TolB-like"/>
</dbReference>
<dbReference type="InterPro" id="IPR011659">
    <property type="entry name" value="WD40"/>
</dbReference>
<accession>X1R2G3</accession>
<name>X1R2G3_9ZZZZ</name>
<proteinExistence type="inferred from homology"/>
<comment type="caution">
    <text evidence="2">The sequence shown here is derived from an EMBL/GenBank/DDBJ whole genome shotgun (WGS) entry which is preliminary data.</text>
</comment>
<gene>
    <name evidence="2" type="ORF">S12H4_20346</name>
</gene>
<evidence type="ECO:0000313" key="2">
    <source>
        <dbReference type="EMBL" id="GAI74733.1"/>
    </source>
</evidence>
<dbReference type="EMBL" id="BARW01010306">
    <property type="protein sequence ID" value="GAI74733.1"/>
    <property type="molecule type" value="Genomic_DNA"/>
</dbReference>
<dbReference type="PANTHER" id="PTHR36842:SF1">
    <property type="entry name" value="PROTEIN TOLB"/>
    <property type="match status" value="1"/>
</dbReference>
<dbReference type="Gene3D" id="2.120.10.30">
    <property type="entry name" value="TolB, C-terminal domain"/>
    <property type="match status" value="1"/>
</dbReference>
<organism evidence="2">
    <name type="scientific">marine sediment metagenome</name>
    <dbReference type="NCBI Taxonomy" id="412755"/>
    <lineage>
        <taxon>unclassified sequences</taxon>
        <taxon>metagenomes</taxon>
        <taxon>ecological metagenomes</taxon>
    </lineage>
</organism>
<evidence type="ECO:0000256" key="1">
    <source>
        <dbReference type="ARBA" id="ARBA00009820"/>
    </source>
</evidence>
<dbReference type="AlphaFoldDB" id="X1R2G3"/>
<dbReference type="PANTHER" id="PTHR36842">
    <property type="entry name" value="PROTEIN TOLB HOMOLOG"/>
    <property type="match status" value="1"/>
</dbReference>
<protein>
    <recommendedName>
        <fullName evidence="3">Dipeptidylpeptidase IV N-terminal domain-containing protein</fullName>
    </recommendedName>
</protein>
<dbReference type="Pfam" id="PF07676">
    <property type="entry name" value="PD40"/>
    <property type="match status" value="2"/>
</dbReference>
<reference evidence="2" key="1">
    <citation type="journal article" date="2014" name="Front. Microbiol.">
        <title>High frequency of phylogenetically diverse reductive dehalogenase-homologous genes in deep subseafloor sedimentary metagenomes.</title>
        <authorList>
            <person name="Kawai M."/>
            <person name="Futagami T."/>
            <person name="Toyoda A."/>
            <person name="Takaki Y."/>
            <person name="Nishi S."/>
            <person name="Hori S."/>
            <person name="Arai W."/>
            <person name="Tsubouchi T."/>
            <person name="Morono Y."/>
            <person name="Uchiyama I."/>
            <person name="Ito T."/>
            <person name="Fujiyama A."/>
            <person name="Inagaki F."/>
            <person name="Takami H."/>
        </authorList>
    </citation>
    <scope>NUCLEOTIDE SEQUENCE</scope>
    <source>
        <strain evidence="2">Expedition CK06-06</strain>
    </source>
</reference>
<feature type="non-terminal residue" evidence="2">
    <location>
        <position position="241"/>
    </location>
</feature>
<sequence>MAKKTTKQAFTPGDIRRIRFISDPMLHPDGDRVAYVVRTVDKDRGENRYRAEIWLTDPAGRRRRLLTASGMDSDAPLWSPDGRYLLFLSKRTGDEKKQVYLLPADGGEARRLTKVEGGVKSAEWSPDGKYVVFRSPVDPRGKTGPKKGGGKPFADDVQVLDRALWQLNGLGSRLDKRAHIFIVSRRGGRPVQLTDGPWSVGGPFLTQVSYTFSVDGKQIYYLATPDPEDDWTAARKVDIYV</sequence>
<comment type="similarity">
    <text evidence="1">Belongs to the TolB family.</text>
</comment>